<evidence type="ECO:0000313" key="2">
    <source>
        <dbReference type="EMBL" id="TDX02112.1"/>
    </source>
</evidence>
<feature type="region of interest" description="Disordered" evidence="1">
    <location>
        <begin position="40"/>
        <end position="63"/>
    </location>
</feature>
<feature type="compositionally biased region" description="Polar residues" evidence="1">
    <location>
        <begin position="51"/>
        <end position="63"/>
    </location>
</feature>
<dbReference type="Proteomes" id="UP000294498">
    <property type="component" value="Unassembled WGS sequence"/>
</dbReference>
<proteinExistence type="predicted"/>
<gene>
    <name evidence="2" type="ORF">EDB95_3162</name>
</gene>
<organism evidence="2 3">
    <name type="scientific">Dinghuibacter silviterrae</name>
    <dbReference type="NCBI Taxonomy" id="1539049"/>
    <lineage>
        <taxon>Bacteria</taxon>
        <taxon>Pseudomonadati</taxon>
        <taxon>Bacteroidota</taxon>
        <taxon>Chitinophagia</taxon>
        <taxon>Chitinophagales</taxon>
        <taxon>Chitinophagaceae</taxon>
        <taxon>Dinghuibacter</taxon>
    </lineage>
</organism>
<dbReference type="EMBL" id="SODV01000001">
    <property type="protein sequence ID" value="TDX02112.1"/>
    <property type="molecule type" value="Genomic_DNA"/>
</dbReference>
<sequence>MAKLTYYTSFQDLKTDKVHKNRNQSDSAKESEFKELVAFLSDHRHNKSRQASHPSSKQSGNGK</sequence>
<accession>A0A4R8DUP4</accession>
<name>A0A4R8DUP4_9BACT</name>
<evidence type="ECO:0000313" key="3">
    <source>
        <dbReference type="Proteomes" id="UP000294498"/>
    </source>
</evidence>
<evidence type="ECO:0000256" key="1">
    <source>
        <dbReference type="SAM" id="MobiDB-lite"/>
    </source>
</evidence>
<reference evidence="2 3" key="1">
    <citation type="submission" date="2019-03" db="EMBL/GenBank/DDBJ databases">
        <title>Genomic Encyclopedia of Type Strains, Phase IV (KMG-IV): sequencing the most valuable type-strain genomes for metagenomic binning, comparative biology and taxonomic classification.</title>
        <authorList>
            <person name="Goeker M."/>
        </authorList>
    </citation>
    <scope>NUCLEOTIDE SEQUENCE [LARGE SCALE GENOMIC DNA]</scope>
    <source>
        <strain evidence="2 3">DSM 100059</strain>
    </source>
</reference>
<keyword evidence="3" id="KW-1185">Reference proteome</keyword>
<protein>
    <submittedName>
        <fullName evidence="2">Uncharacterized protein</fullName>
    </submittedName>
</protein>
<comment type="caution">
    <text evidence="2">The sequence shown here is derived from an EMBL/GenBank/DDBJ whole genome shotgun (WGS) entry which is preliminary data.</text>
</comment>
<dbReference type="AlphaFoldDB" id="A0A4R8DUP4"/>